<comment type="catalytic activity">
    <reaction evidence="9">
        <text>feruloyl-polysaccharide + H2O = ferulate + polysaccharide.</text>
        <dbReference type="EC" id="3.1.1.73"/>
    </reaction>
</comment>
<organism evidence="11 12">
    <name type="scientific">Diaporthe ampelina</name>
    <dbReference type="NCBI Taxonomy" id="1214573"/>
    <lineage>
        <taxon>Eukaryota</taxon>
        <taxon>Fungi</taxon>
        <taxon>Dikarya</taxon>
        <taxon>Ascomycota</taxon>
        <taxon>Pezizomycotina</taxon>
        <taxon>Sordariomycetes</taxon>
        <taxon>Sordariomycetidae</taxon>
        <taxon>Diaporthales</taxon>
        <taxon>Diaporthaceae</taxon>
        <taxon>Diaporthe</taxon>
    </lineage>
</organism>
<accession>A0A0G2FU11</accession>
<sequence length="221" mass="23205">MVVFGLAVVPVLGLLLVPVFTSPVGAVTDLAQKCNSDTIDKAVVFGAEVAEITAGVVKDWEGISGNDVCNITIAITHRGAGDLVINFYALPLSGWNGIFQGISGGGYRAGEFDQGASQTSLGYSVGSTDAGHSDLASSKDASSWALASPGNVNQYLLLNFARRSVHDMTLIGKALSESFYERPVERSYWTGCSTGGRQGLNLAQHFPDDYDGILANAPTIQ</sequence>
<evidence type="ECO:0000256" key="8">
    <source>
        <dbReference type="ARBA" id="ARBA00023157"/>
    </source>
</evidence>
<evidence type="ECO:0000313" key="12">
    <source>
        <dbReference type="Proteomes" id="UP000034680"/>
    </source>
</evidence>
<dbReference type="PANTHER" id="PTHR33938:SF15">
    <property type="entry name" value="FERULOYL ESTERASE B-RELATED"/>
    <property type="match status" value="1"/>
</dbReference>
<evidence type="ECO:0000256" key="3">
    <source>
        <dbReference type="ARBA" id="ARBA00022651"/>
    </source>
</evidence>
<keyword evidence="8" id="KW-1015">Disulfide bond</keyword>
<dbReference type="EMBL" id="LCUC01000078">
    <property type="protein sequence ID" value="KKY37657.1"/>
    <property type="molecule type" value="Genomic_DNA"/>
</dbReference>
<keyword evidence="3" id="KW-0858">Xylan degradation</keyword>
<dbReference type="AlphaFoldDB" id="A0A0G2FU11"/>
<dbReference type="GO" id="GO:0030600">
    <property type="term" value="F:feruloyl esterase activity"/>
    <property type="evidence" value="ECO:0007669"/>
    <property type="project" value="UniProtKB-EC"/>
</dbReference>
<feature type="chain" id="PRO_5005117687" description="Carboxylic ester hydrolase" evidence="10">
    <location>
        <begin position="27"/>
        <end position="221"/>
    </location>
</feature>
<keyword evidence="3" id="KW-0624">Polysaccharide degradation</keyword>
<keyword evidence="6 10" id="KW-0378">Hydrolase</keyword>
<evidence type="ECO:0000256" key="7">
    <source>
        <dbReference type="ARBA" id="ARBA00022837"/>
    </source>
</evidence>
<dbReference type="InterPro" id="IPR011118">
    <property type="entry name" value="Tannase/feruloyl_esterase"/>
</dbReference>
<evidence type="ECO:0000256" key="4">
    <source>
        <dbReference type="ARBA" id="ARBA00022723"/>
    </source>
</evidence>
<comment type="similarity">
    <text evidence="1 10">Belongs to the tannase family.</text>
</comment>
<dbReference type="EC" id="3.1.1.-" evidence="10"/>
<proteinExistence type="inferred from homology"/>
<keyword evidence="12" id="KW-1185">Reference proteome</keyword>
<dbReference type="GO" id="GO:0046872">
    <property type="term" value="F:metal ion binding"/>
    <property type="evidence" value="ECO:0007669"/>
    <property type="project" value="UniProtKB-KW"/>
</dbReference>
<evidence type="ECO:0000256" key="6">
    <source>
        <dbReference type="ARBA" id="ARBA00022801"/>
    </source>
</evidence>
<keyword evidence="5 10" id="KW-0732">Signal</keyword>
<dbReference type="Pfam" id="PF07519">
    <property type="entry name" value="Tannase"/>
    <property type="match status" value="1"/>
</dbReference>
<evidence type="ECO:0000256" key="5">
    <source>
        <dbReference type="ARBA" id="ARBA00022729"/>
    </source>
</evidence>
<feature type="signal peptide" evidence="10">
    <location>
        <begin position="1"/>
        <end position="26"/>
    </location>
</feature>
<dbReference type="InterPro" id="IPR029058">
    <property type="entry name" value="AB_hydrolase_fold"/>
</dbReference>
<reference evidence="11 12" key="1">
    <citation type="submission" date="2015-05" db="EMBL/GenBank/DDBJ databases">
        <title>Distinctive expansion of gene families associated with plant cell wall degradation and secondary metabolism in the genomes of grapevine trunk pathogens.</title>
        <authorList>
            <person name="Lawrence D.P."/>
            <person name="Travadon R."/>
            <person name="Rolshausen P.E."/>
            <person name="Baumgartner K."/>
        </authorList>
    </citation>
    <scope>NUCLEOTIDE SEQUENCE [LARGE SCALE GENOMIC DNA]</scope>
    <source>
        <strain evidence="11">DA912</strain>
    </source>
</reference>
<protein>
    <recommendedName>
        <fullName evidence="10">Carboxylic ester hydrolase</fullName>
        <ecNumber evidence="10">3.1.1.-</ecNumber>
    </recommendedName>
</protein>
<dbReference type="Proteomes" id="UP000034680">
    <property type="component" value="Unassembled WGS sequence"/>
</dbReference>
<dbReference type="OrthoDB" id="3039123at2759"/>
<evidence type="ECO:0000256" key="2">
    <source>
        <dbReference type="ARBA" id="ARBA00022487"/>
    </source>
</evidence>
<keyword evidence="4" id="KW-0479">Metal-binding</keyword>
<dbReference type="PANTHER" id="PTHR33938">
    <property type="entry name" value="FERULOYL ESTERASE B-RELATED"/>
    <property type="match status" value="1"/>
</dbReference>
<dbReference type="STRING" id="1214573.A0A0G2FU11"/>
<gene>
    <name evidence="11" type="ORF">UCDDA912_g02321</name>
</gene>
<evidence type="ECO:0000256" key="10">
    <source>
        <dbReference type="RuleBase" id="RU361238"/>
    </source>
</evidence>
<keyword evidence="3" id="KW-0119">Carbohydrate metabolism</keyword>
<keyword evidence="2" id="KW-0719">Serine esterase</keyword>
<reference evidence="11 12" key="2">
    <citation type="submission" date="2015-05" db="EMBL/GenBank/DDBJ databases">
        <authorList>
            <person name="Morales-Cruz A."/>
            <person name="Amrine K.C."/>
            <person name="Cantu D."/>
        </authorList>
    </citation>
    <scope>NUCLEOTIDE SEQUENCE [LARGE SCALE GENOMIC DNA]</scope>
    <source>
        <strain evidence="11">DA912</strain>
    </source>
</reference>
<evidence type="ECO:0000313" key="11">
    <source>
        <dbReference type="EMBL" id="KKY37657.1"/>
    </source>
</evidence>
<comment type="caution">
    <text evidence="11">The sequence shown here is derived from an EMBL/GenBank/DDBJ whole genome shotgun (WGS) entry which is preliminary data.</text>
</comment>
<keyword evidence="7" id="KW-0106">Calcium</keyword>
<dbReference type="SUPFAM" id="SSF53474">
    <property type="entry name" value="alpha/beta-Hydrolases"/>
    <property type="match status" value="1"/>
</dbReference>
<dbReference type="GO" id="GO:0045493">
    <property type="term" value="P:xylan catabolic process"/>
    <property type="evidence" value="ECO:0007669"/>
    <property type="project" value="UniProtKB-KW"/>
</dbReference>
<evidence type="ECO:0000256" key="1">
    <source>
        <dbReference type="ARBA" id="ARBA00006249"/>
    </source>
</evidence>
<name>A0A0G2FU11_9PEZI</name>
<evidence type="ECO:0000256" key="9">
    <source>
        <dbReference type="ARBA" id="ARBA00034075"/>
    </source>
</evidence>